<evidence type="ECO:0000313" key="2">
    <source>
        <dbReference type="Proteomes" id="UP000004994"/>
    </source>
</evidence>
<dbReference type="PaxDb" id="4081-Solyc00g007930.1.1"/>
<dbReference type="PANTHER" id="PTHR33187:SF11">
    <property type="entry name" value="AMINOTRANSFERASE-LIKE PLANT MOBILE DOMAIN-CONTAINING PROTEIN"/>
    <property type="match status" value="1"/>
</dbReference>
<name>A0A494G8G8_SOLLC</name>
<dbReference type="EnsemblPlants" id="Solyc00g007930.1.1">
    <property type="protein sequence ID" value="Solyc00g007930.1.1"/>
    <property type="gene ID" value="Solyc00g007930.1"/>
</dbReference>
<dbReference type="Proteomes" id="UP000004994">
    <property type="component" value="Unassembled WGS sequence"/>
</dbReference>
<sequence length="162" mass="18738">MVRRRRTWHAIMAFEKHTRCDYVSHGHSSPTGIIHGHGVTCYHRPWTSHMIGGCRAWYACMSLGQHTWLADVRHGIPLSPLDNIHGGTILRAILSSPFGSTHGRMMSGVTCHYWPWTTHTVGRLWLGMPSSHLDRIYGWRMSREAYHHVPCPEHKVEQRRAW</sequence>
<keyword evidence="2" id="KW-1185">Reference proteome</keyword>
<dbReference type="PANTHER" id="PTHR33187">
    <property type="entry name" value="WU:FI09B08"/>
    <property type="match status" value="1"/>
</dbReference>
<evidence type="ECO:0000313" key="1">
    <source>
        <dbReference type="EnsemblPlants" id="Solyc00g007930.1.1"/>
    </source>
</evidence>
<dbReference type="InParanoid" id="A0A494G8G8"/>
<reference evidence="1" key="2">
    <citation type="submission" date="2019-04" db="UniProtKB">
        <authorList>
            <consortium name="EnsemblPlants"/>
        </authorList>
    </citation>
    <scope>IDENTIFICATION</scope>
    <source>
        <strain evidence="1">cv. Heinz 1706</strain>
    </source>
</reference>
<accession>A0A494G8G8</accession>
<reference evidence="1" key="1">
    <citation type="journal article" date="2012" name="Nature">
        <title>The tomato genome sequence provides insights into fleshy fruit evolution.</title>
        <authorList>
            <consortium name="Tomato Genome Consortium"/>
        </authorList>
    </citation>
    <scope>NUCLEOTIDE SEQUENCE [LARGE SCALE GENOMIC DNA]</scope>
    <source>
        <strain evidence="1">cv. Heinz 1706</strain>
    </source>
</reference>
<proteinExistence type="predicted"/>
<dbReference type="Gramene" id="Solyc00g007930.1.1">
    <property type="protein sequence ID" value="Solyc00g007930.1.1"/>
    <property type="gene ID" value="Solyc00g007930.1"/>
</dbReference>
<organism evidence="1">
    <name type="scientific">Solanum lycopersicum</name>
    <name type="common">Tomato</name>
    <name type="synonym">Lycopersicon esculentum</name>
    <dbReference type="NCBI Taxonomy" id="4081"/>
    <lineage>
        <taxon>Eukaryota</taxon>
        <taxon>Viridiplantae</taxon>
        <taxon>Streptophyta</taxon>
        <taxon>Embryophyta</taxon>
        <taxon>Tracheophyta</taxon>
        <taxon>Spermatophyta</taxon>
        <taxon>Magnoliopsida</taxon>
        <taxon>eudicotyledons</taxon>
        <taxon>Gunneridae</taxon>
        <taxon>Pentapetalae</taxon>
        <taxon>asterids</taxon>
        <taxon>lamiids</taxon>
        <taxon>Solanales</taxon>
        <taxon>Solanaceae</taxon>
        <taxon>Solanoideae</taxon>
        <taxon>Solaneae</taxon>
        <taxon>Solanum</taxon>
        <taxon>Solanum subgen. Lycopersicon</taxon>
    </lineage>
</organism>
<protein>
    <submittedName>
        <fullName evidence="1">Uncharacterized protein</fullName>
    </submittedName>
</protein>
<dbReference type="AlphaFoldDB" id="A0A494G8G8"/>